<evidence type="ECO:0000313" key="1">
    <source>
        <dbReference type="EMBL" id="MCW3173592.1"/>
    </source>
</evidence>
<dbReference type="InterPro" id="IPR005186">
    <property type="entry name" value="FlaG"/>
</dbReference>
<dbReference type="PANTHER" id="PTHR37166:SF1">
    <property type="entry name" value="PROTEIN FLAG"/>
    <property type="match status" value="1"/>
</dbReference>
<dbReference type="EMBL" id="JAPDMX010000028">
    <property type="protein sequence ID" value="MCW3173592.1"/>
    <property type="molecule type" value="Genomic_DNA"/>
</dbReference>
<keyword evidence="1" id="KW-0282">Flagellum</keyword>
<accession>A0ABT3IC21</accession>
<reference evidence="1" key="1">
    <citation type="submission" date="2022-10" db="EMBL/GenBank/DDBJ databases">
        <title>Shewanella flava sp. nov, isolated from the estuary of the Fenhe River into the Yellow River.</title>
        <authorList>
            <person name="Li Y."/>
        </authorList>
    </citation>
    <scope>NUCLEOTIDE SEQUENCE</scope>
    <source>
        <strain evidence="1">FYR11-62</strain>
    </source>
</reference>
<dbReference type="RefSeq" id="WP_264727618.1">
    <property type="nucleotide sequence ID" value="NZ_JAPDMX010000028.1"/>
</dbReference>
<dbReference type="InterPro" id="IPR035924">
    <property type="entry name" value="FlaG-like_sf"/>
</dbReference>
<dbReference type="Proteomes" id="UP001163714">
    <property type="component" value="Unassembled WGS sequence"/>
</dbReference>
<evidence type="ECO:0000313" key="2">
    <source>
        <dbReference type="Proteomes" id="UP001163714"/>
    </source>
</evidence>
<keyword evidence="2" id="KW-1185">Reference proteome</keyword>
<gene>
    <name evidence="1" type="ORF">OHT75_14015</name>
</gene>
<comment type="caution">
    <text evidence="1">The sequence shown here is derived from an EMBL/GenBank/DDBJ whole genome shotgun (WGS) entry which is preliminary data.</text>
</comment>
<proteinExistence type="predicted"/>
<dbReference type="PANTHER" id="PTHR37166">
    <property type="entry name" value="PROTEIN FLAG"/>
    <property type="match status" value="1"/>
</dbReference>
<organism evidence="1 2">
    <name type="scientific">Shewanella subflava</name>
    <dbReference type="NCBI Taxonomy" id="2986476"/>
    <lineage>
        <taxon>Bacteria</taxon>
        <taxon>Pseudomonadati</taxon>
        <taxon>Pseudomonadota</taxon>
        <taxon>Gammaproteobacteria</taxon>
        <taxon>Alteromonadales</taxon>
        <taxon>Shewanellaceae</taxon>
        <taxon>Shewanella</taxon>
    </lineage>
</organism>
<name>A0ABT3IC21_9GAMM</name>
<sequence length="131" mass="14138">MDVNLSSTSITSARKDSMAHLADKKANVAEQALPDNGIQTAGDQSRTVQKVNQTSKADAENLQQAVNDIAKSMNVMQKGLAFNVDEESGMQVVKVIDIQTGDLIRQIPNEEALDIAKKLNEVAGLLMKTEV</sequence>
<dbReference type="Pfam" id="PF03646">
    <property type="entry name" value="FlaG"/>
    <property type="match status" value="1"/>
</dbReference>
<keyword evidence="1" id="KW-0966">Cell projection</keyword>
<dbReference type="Gene3D" id="3.30.160.170">
    <property type="entry name" value="FlaG-like"/>
    <property type="match status" value="1"/>
</dbReference>
<keyword evidence="1" id="KW-0969">Cilium</keyword>
<protein>
    <submittedName>
        <fullName evidence="1">Flagellar protein FlaG</fullName>
    </submittedName>
</protein>
<dbReference type="SUPFAM" id="SSF160214">
    <property type="entry name" value="FlaG-like"/>
    <property type="match status" value="1"/>
</dbReference>